<organism evidence="2 3">
    <name type="scientific">Prorocentrum cordatum</name>
    <dbReference type="NCBI Taxonomy" id="2364126"/>
    <lineage>
        <taxon>Eukaryota</taxon>
        <taxon>Sar</taxon>
        <taxon>Alveolata</taxon>
        <taxon>Dinophyceae</taxon>
        <taxon>Prorocentrales</taxon>
        <taxon>Prorocentraceae</taxon>
        <taxon>Prorocentrum</taxon>
    </lineage>
</organism>
<evidence type="ECO:0000313" key="3">
    <source>
        <dbReference type="Proteomes" id="UP001189429"/>
    </source>
</evidence>
<dbReference type="Proteomes" id="UP001189429">
    <property type="component" value="Unassembled WGS sequence"/>
</dbReference>
<accession>A0ABN9V6A7</accession>
<dbReference type="EMBL" id="CAUYUJ010016724">
    <property type="protein sequence ID" value="CAK0868179.1"/>
    <property type="molecule type" value="Genomic_DNA"/>
</dbReference>
<proteinExistence type="predicted"/>
<gene>
    <name evidence="2" type="ORF">PCOR1329_LOCUS54922</name>
</gene>
<keyword evidence="3" id="KW-1185">Reference proteome</keyword>
<feature type="compositionally biased region" description="Basic and acidic residues" evidence="1">
    <location>
        <begin position="87"/>
        <end position="99"/>
    </location>
</feature>
<feature type="compositionally biased region" description="Polar residues" evidence="1">
    <location>
        <begin position="72"/>
        <end position="85"/>
    </location>
</feature>
<evidence type="ECO:0000313" key="2">
    <source>
        <dbReference type="EMBL" id="CAK0868179.1"/>
    </source>
</evidence>
<evidence type="ECO:0000256" key="1">
    <source>
        <dbReference type="SAM" id="MobiDB-lite"/>
    </source>
</evidence>
<sequence>MDKRYPTSGRAGALNSEWISTPSTFIGNTFRKRNASGMSDMIPPAPTAARGAARYLFLRAVKKEARISINKSSTARITPSPSQRGATPEEIKRSDDTFHAIPKEGTVMLDREAWL</sequence>
<name>A0ABN9V6A7_9DINO</name>
<reference evidence="2" key="1">
    <citation type="submission" date="2023-10" db="EMBL/GenBank/DDBJ databases">
        <authorList>
            <person name="Chen Y."/>
            <person name="Shah S."/>
            <person name="Dougan E. K."/>
            <person name="Thang M."/>
            <person name="Chan C."/>
        </authorList>
    </citation>
    <scope>NUCLEOTIDE SEQUENCE [LARGE SCALE GENOMIC DNA]</scope>
</reference>
<comment type="caution">
    <text evidence="2">The sequence shown here is derived from an EMBL/GenBank/DDBJ whole genome shotgun (WGS) entry which is preliminary data.</text>
</comment>
<protein>
    <submittedName>
        <fullName evidence="2">Uncharacterized protein</fullName>
    </submittedName>
</protein>
<feature type="region of interest" description="Disordered" evidence="1">
    <location>
        <begin position="72"/>
        <end position="99"/>
    </location>
</feature>